<evidence type="ECO:0000256" key="10">
    <source>
        <dbReference type="ARBA" id="ARBA00023004"/>
    </source>
</evidence>
<evidence type="ECO:0000313" key="15">
    <source>
        <dbReference type="Proteomes" id="UP000730481"/>
    </source>
</evidence>
<dbReference type="InterPro" id="IPR017941">
    <property type="entry name" value="Rieske_2Fe-2S"/>
</dbReference>
<keyword evidence="9" id="KW-0560">Oxidoreductase</keyword>
<dbReference type="SUPFAM" id="SSF55961">
    <property type="entry name" value="Bet v1-like"/>
    <property type="match status" value="1"/>
</dbReference>
<dbReference type="InterPro" id="IPR001663">
    <property type="entry name" value="Rng_hydr_dOase-A"/>
</dbReference>
<keyword evidence="14" id="KW-0503">Monooxygenase</keyword>
<comment type="pathway">
    <text evidence="3">Amine and polyamine biosynthesis; betaine biosynthesis via choline pathway; betaine aldehyde from choline (monooxygenase route): step 1/1.</text>
</comment>
<protein>
    <recommendedName>
        <fullName evidence="6">Choline monooxygenase, chloroplastic</fullName>
        <ecNumber evidence="5">1.14.15.7</ecNumber>
    </recommendedName>
</protein>
<evidence type="ECO:0000256" key="11">
    <source>
        <dbReference type="ARBA" id="ARBA00023014"/>
    </source>
</evidence>
<comment type="similarity">
    <text evidence="4">Belongs to the choline monooxygenase family.</text>
</comment>
<accession>A0A9P5E2R1</accession>
<evidence type="ECO:0000256" key="3">
    <source>
        <dbReference type="ARBA" id="ARBA00004866"/>
    </source>
</evidence>
<comment type="caution">
    <text evidence="14">The sequence shown here is derived from an EMBL/GenBank/DDBJ whole genome shotgun (WGS) entry which is preliminary data.</text>
</comment>
<dbReference type="GO" id="GO:0051537">
    <property type="term" value="F:2 iron, 2 sulfur cluster binding"/>
    <property type="evidence" value="ECO:0007669"/>
    <property type="project" value="UniProtKB-KW"/>
</dbReference>
<comment type="cofactor">
    <cofactor evidence="1">
        <name>Fe cation</name>
        <dbReference type="ChEBI" id="CHEBI:24875"/>
    </cofactor>
</comment>
<evidence type="ECO:0000256" key="7">
    <source>
        <dbReference type="ARBA" id="ARBA00022714"/>
    </source>
</evidence>
<evidence type="ECO:0000256" key="5">
    <source>
        <dbReference type="ARBA" id="ARBA00012763"/>
    </source>
</evidence>
<dbReference type="Pfam" id="PF00355">
    <property type="entry name" value="Rieske"/>
    <property type="match status" value="1"/>
</dbReference>
<evidence type="ECO:0000256" key="1">
    <source>
        <dbReference type="ARBA" id="ARBA00001962"/>
    </source>
</evidence>
<name>A0A9P5E2R1_9HYPO</name>
<evidence type="ECO:0000256" key="9">
    <source>
        <dbReference type="ARBA" id="ARBA00023002"/>
    </source>
</evidence>
<feature type="domain" description="Rieske" evidence="13">
    <location>
        <begin position="44"/>
        <end position="131"/>
    </location>
</feature>
<comment type="function">
    <text evidence="2">Catalyzes the first step of the osmoprotectant glycine betaine synthesis.</text>
</comment>
<sequence length="403" mass="46802">MSRWFNFGAAKQDEPKTTRALPASWYRSPAMYELERRAIFSKRWVVVSHKARFTETGDFLRITQAGFTFFLVKDRQGEIRAHHNVCRHRAYPLVEQDAGKLTILSCKYHGWSYGFDGKLAKAPKYQELPTFDKSANSLFSIHVHIDKLGFIWINMDSGHTPTVAWEDDFANVDDQPRLQQFNMDNYHFDHQWEMIGDYNWKTLADNYNECYHCPTGHPALNALTDLSKYWVETSGGHIQHFNVDKADKEGMGIYSTFYYPNASITISPTFFYIMRCIPISATQTKMEYEVYRNNSASDEDFNEISDCFKQILQEDKDLCNAAQKNLNAGVFVNGELHPRVEKGPLFFQEVTRKLVMEHRRQEESEGREIWPATPKNAQLGNRQQDIEFCDKLEACAGSESLKW</sequence>
<evidence type="ECO:0000256" key="4">
    <source>
        <dbReference type="ARBA" id="ARBA00010848"/>
    </source>
</evidence>
<dbReference type="Proteomes" id="UP000730481">
    <property type="component" value="Unassembled WGS sequence"/>
</dbReference>
<dbReference type="PROSITE" id="PS51296">
    <property type="entry name" value="RIESKE"/>
    <property type="match status" value="1"/>
</dbReference>
<evidence type="ECO:0000256" key="6">
    <source>
        <dbReference type="ARBA" id="ARBA00014931"/>
    </source>
</evidence>
<reference evidence="14" key="2">
    <citation type="submission" date="2020-02" db="EMBL/GenBank/DDBJ databases">
        <title>Identification and distribution of gene clusters putatively required for synthesis of sphingolipid metabolism inhibitors in phylogenetically diverse species of the filamentous fungus Fusarium.</title>
        <authorList>
            <person name="Kim H.-S."/>
            <person name="Busman M."/>
            <person name="Brown D.W."/>
            <person name="Divon H."/>
            <person name="Uhlig S."/>
            <person name="Proctor R.H."/>
        </authorList>
    </citation>
    <scope>NUCLEOTIDE SEQUENCE</scope>
    <source>
        <strain evidence="14">NRRL 25174</strain>
    </source>
</reference>
<proteinExistence type="inferred from homology"/>
<dbReference type="SUPFAM" id="SSF50022">
    <property type="entry name" value="ISP domain"/>
    <property type="match status" value="1"/>
</dbReference>
<reference evidence="14" key="1">
    <citation type="journal article" date="2017" name="Mycologia">
        <title>Fusarium algeriense, sp. nov., a novel toxigenic crown rot pathogen of durum wheat from Algeria is nested in the Fusarium burgessii species complex.</title>
        <authorList>
            <person name="Laraba I."/>
            <person name="Keddad A."/>
            <person name="Boureghda H."/>
            <person name="Abdallah N."/>
            <person name="Vaughan M.M."/>
            <person name="Proctor R.H."/>
            <person name="Busman M."/>
            <person name="O'Donnell K."/>
        </authorList>
    </citation>
    <scope>NUCLEOTIDE SEQUENCE</scope>
    <source>
        <strain evidence="14">NRRL 25174</strain>
    </source>
</reference>
<keyword evidence="7" id="KW-0001">2Fe-2S</keyword>
<keyword evidence="8" id="KW-0479">Metal-binding</keyword>
<dbReference type="PANTHER" id="PTHR43756">
    <property type="entry name" value="CHOLINE MONOOXYGENASE, CHLOROPLASTIC"/>
    <property type="match status" value="1"/>
</dbReference>
<organism evidence="14 15">
    <name type="scientific">Fusarium beomiforme</name>
    <dbReference type="NCBI Taxonomy" id="44412"/>
    <lineage>
        <taxon>Eukaryota</taxon>
        <taxon>Fungi</taxon>
        <taxon>Dikarya</taxon>
        <taxon>Ascomycota</taxon>
        <taxon>Pezizomycotina</taxon>
        <taxon>Sordariomycetes</taxon>
        <taxon>Hypocreomycetidae</taxon>
        <taxon>Hypocreales</taxon>
        <taxon>Nectriaceae</taxon>
        <taxon>Fusarium</taxon>
        <taxon>Fusarium burgessii species complex</taxon>
    </lineage>
</organism>
<dbReference type="Pfam" id="PF00848">
    <property type="entry name" value="Ring_hydroxyl_A"/>
    <property type="match status" value="2"/>
</dbReference>
<evidence type="ECO:0000313" key="14">
    <source>
        <dbReference type="EMBL" id="KAF4343799.1"/>
    </source>
</evidence>
<dbReference type="AlphaFoldDB" id="A0A9P5E2R1"/>
<evidence type="ECO:0000259" key="13">
    <source>
        <dbReference type="PROSITE" id="PS51296"/>
    </source>
</evidence>
<dbReference type="InterPro" id="IPR015879">
    <property type="entry name" value="Ring_hydroxy_dOase_asu_C_dom"/>
</dbReference>
<evidence type="ECO:0000256" key="12">
    <source>
        <dbReference type="ARBA" id="ARBA00049097"/>
    </source>
</evidence>
<comment type="catalytic activity">
    <reaction evidence="12">
        <text>choline + 2 reduced [2Fe-2S]-[ferredoxin] + O2 + 2 H(+) = betaine aldehyde hydrate + 2 oxidized [2Fe-2S]-[ferredoxin] + H2O</text>
        <dbReference type="Rhea" id="RHEA:17769"/>
        <dbReference type="Rhea" id="RHEA-COMP:10000"/>
        <dbReference type="Rhea" id="RHEA-COMP:10001"/>
        <dbReference type="ChEBI" id="CHEBI:15354"/>
        <dbReference type="ChEBI" id="CHEBI:15377"/>
        <dbReference type="ChEBI" id="CHEBI:15378"/>
        <dbReference type="ChEBI" id="CHEBI:15379"/>
        <dbReference type="ChEBI" id="CHEBI:15870"/>
        <dbReference type="ChEBI" id="CHEBI:33737"/>
        <dbReference type="ChEBI" id="CHEBI:33738"/>
        <dbReference type="EC" id="1.14.15.7"/>
    </reaction>
</comment>
<dbReference type="GO" id="GO:0005506">
    <property type="term" value="F:iron ion binding"/>
    <property type="evidence" value="ECO:0007669"/>
    <property type="project" value="InterPro"/>
</dbReference>
<dbReference type="Gene3D" id="2.102.10.10">
    <property type="entry name" value="Rieske [2Fe-2S] iron-sulphur domain"/>
    <property type="match status" value="1"/>
</dbReference>
<keyword evidence="10" id="KW-0408">Iron</keyword>
<dbReference type="EC" id="1.14.15.7" evidence="5"/>
<dbReference type="PANTHER" id="PTHR43756:SF5">
    <property type="entry name" value="CHOLINE MONOOXYGENASE, CHLOROPLASTIC"/>
    <property type="match status" value="1"/>
</dbReference>
<gene>
    <name evidence="14" type="ORF">FBEOM_2233</name>
</gene>
<dbReference type="CDD" id="cd03469">
    <property type="entry name" value="Rieske_RO_Alpha_N"/>
    <property type="match status" value="1"/>
</dbReference>
<dbReference type="PRINTS" id="PR00090">
    <property type="entry name" value="RNGDIOXGNASE"/>
</dbReference>
<dbReference type="CDD" id="cd00680">
    <property type="entry name" value="RHO_alpha_C"/>
    <property type="match status" value="1"/>
</dbReference>
<dbReference type="EMBL" id="PVQB02000080">
    <property type="protein sequence ID" value="KAF4343799.1"/>
    <property type="molecule type" value="Genomic_DNA"/>
</dbReference>
<dbReference type="Gene3D" id="3.90.380.10">
    <property type="entry name" value="Naphthalene 1,2-dioxygenase Alpha Subunit, Chain A, domain 1"/>
    <property type="match status" value="1"/>
</dbReference>
<keyword evidence="15" id="KW-1185">Reference proteome</keyword>
<keyword evidence="11" id="KW-0411">Iron-sulfur</keyword>
<evidence type="ECO:0000256" key="2">
    <source>
        <dbReference type="ARBA" id="ARBA00002149"/>
    </source>
</evidence>
<dbReference type="OrthoDB" id="426882at2759"/>
<evidence type="ECO:0000256" key="8">
    <source>
        <dbReference type="ARBA" id="ARBA00022723"/>
    </source>
</evidence>
<dbReference type="GO" id="GO:0019133">
    <property type="term" value="F:choline monooxygenase activity"/>
    <property type="evidence" value="ECO:0007669"/>
    <property type="project" value="UniProtKB-EC"/>
</dbReference>
<dbReference type="InterPro" id="IPR036922">
    <property type="entry name" value="Rieske_2Fe-2S_sf"/>
</dbReference>